<name>A0A2T4HQD1_9SPHN</name>
<keyword evidence="2" id="KW-0732">Signal</keyword>
<gene>
    <name evidence="3" type="ORF">CV103_15750</name>
</gene>
<proteinExistence type="predicted"/>
<evidence type="ECO:0000313" key="3">
    <source>
        <dbReference type="EMBL" id="PTD17985.1"/>
    </source>
</evidence>
<protein>
    <recommendedName>
        <fullName evidence="5">ATP-dependent RNA helicase</fullName>
    </recommendedName>
</protein>
<reference evidence="3 4" key="1">
    <citation type="submission" date="2017-11" db="EMBL/GenBank/DDBJ databases">
        <title>Sphingomonas oleivorans sp. nov., isolated from oil-contaminated soil.</title>
        <authorList>
            <person name="Wang L."/>
            <person name="Chen L."/>
        </authorList>
    </citation>
    <scope>NUCLEOTIDE SEQUENCE [LARGE SCALE GENOMIC DNA]</scope>
    <source>
        <strain evidence="3 4">K101</strain>
    </source>
</reference>
<feature type="signal peptide" evidence="2">
    <location>
        <begin position="1"/>
        <end position="23"/>
    </location>
</feature>
<feature type="compositionally biased region" description="Basic and acidic residues" evidence="1">
    <location>
        <begin position="160"/>
        <end position="174"/>
    </location>
</feature>
<feature type="compositionally biased region" description="Low complexity" evidence="1">
    <location>
        <begin position="65"/>
        <end position="76"/>
    </location>
</feature>
<feature type="compositionally biased region" description="Gly residues" evidence="1">
    <location>
        <begin position="41"/>
        <end position="55"/>
    </location>
</feature>
<dbReference type="Gene3D" id="3.10.450.160">
    <property type="entry name" value="inner membrane protein cigr"/>
    <property type="match status" value="1"/>
</dbReference>
<feature type="chain" id="PRO_5015632031" description="ATP-dependent RNA helicase" evidence="2">
    <location>
        <begin position="24"/>
        <end position="297"/>
    </location>
</feature>
<dbReference type="Pfam" id="PF11776">
    <property type="entry name" value="RcnB"/>
    <property type="match status" value="1"/>
</dbReference>
<feature type="region of interest" description="Disordered" evidence="1">
    <location>
        <begin position="25"/>
        <end position="174"/>
    </location>
</feature>
<dbReference type="EMBL" id="PHHF01000068">
    <property type="protein sequence ID" value="PTD17985.1"/>
    <property type="molecule type" value="Genomic_DNA"/>
</dbReference>
<dbReference type="Proteomes" id="UP000241206">
    <property type="component" value="Unassembled WGS sequence"/>
</dbReference>
<dbReference type="AlphaFoldDB" id="A0A2T4HQD1"/>
<evidence type="ECO:0000313" key="4">
    <source>
        <dbReference type="Proteomes" id="UP000241206"/>
    </source>
</evidence>
<feature type="compositionally biased region" description="Basic and acidic residues" evidence="1">
    <location>
        <begin position="107"/>
        <end position="119"/>
    </location>
</feature>
<evidence type="ECO:0008006" key="5">
    <source>
        <dbReference type="Google" id="ProtNLM"/>
    </source>
</evidence>
<evidence type="ECO:0000256" key="1">
    <source>
        <dbReference type="SAM" id="MobiDB-lite"/>
    </source>
</evidence>
<feature type="compositionally biased region" description="Basic and acidic residues" evidence="1">
    <location>
        <begin position="136"/>
        <end position="151"/>
    </location>
</feature>
<accession>A0A2T4HQD1</accession>
<keyword evidence="4" id="KW-1185">Reference proteome</keyword>
<evidence type="ECO:0000256" key="2">
    <source>
        <dbReference type="SAM" id="SignalP"/>
    </source>
</evidence>
<dbReference type="InterPro" id="IPR024572">
    <property type="entry name" value="RcnB"/>
</dbReference>
<comment type="caution">
    <text evidence="3">The sequence shown here is derived from an EMBL/GenBank/DDBJ whole genome shotgun (WGS) entry which is preliminary data.</text>
</comment>
<sequence>MDMVRGILVALLLAATAATPALAQSQGWHGQGSQGRSWQGQTGGRGDIGRPGGRMEGPAQRPDTARPAPSANASPRWNGSIARGNSAEGARGPQRPAPQRAGLSGNEDGRDRAALRRGDSWSADPRTRPGSQPADSRYRDRTIRYGDRDAINGRPGNNWNDRDRPGRDNRWDNRERWDDRRDRDRGDNQWDNRNRWSQGWRNDNRYDWQHYRQSNRYIYRLPVYYGPAGHGGYRPWAPGYRLPGVYYVRSYWISDPWYYRLPPIYGPYRWVRYYDDVLLIDTTTGLIEDVIPGFFWR</sequence>
<organism evidence="3 4">
    <name type="scientific">Edaphosphingomonas fennica</name>
    <dbReference type="NCBI Taxonomy" id="114404"/>
    <lineage>
        <taxon>Bacteria</taxon>
        <taxon>Pseudomonadati</taxon>
        <taxon>Pseudomonadota</taxon>
        <taxon>Alphaproteobacteria</taxon>
        <taxon>Sphingomonadales</taxon>
        <taxon>Rhizorhabdaceae</taxon>
        <taxon>Edaphosphingomonas</taxon>
    </lineage>
</organism>